<gene>
    <name evidence="2" type="ORF">GETHOR_21120</name>
</gene>
<sequence>MSLRDQPSSQRAFATFVVLALAALLASGLAFALRQERARAAAPPPAAKSRLVAVLEGVMAPNVTPAETETFRIWVQGGATREGFAPVEAIVANKCSACHSPGAQFPPITGYEDLRPLAVETVSSGLFALIGARSLHLIVFPLLFLVAAFGYLRRTAWRGRRLLMGFCAAAVAFDAAQWWLRQGHPGAPWASGMALAWLALALLGLAFLALAAVVLKELWLEPRSY</sequence>
<name>A0ABN6UY93_9BACT</name>
<protein>
    <recommendedName>
        <fullName evidence="4">Cytochrome c domain-containing protein</fullName>
    </recommendedName>
</protein>
<organism evidence="2 3">
    <name type="scientific">Geothrix oryzae</name>
    <dbReference type="NCBI Taxonomy" id="2927975"/>
    <lineage>
        <taxon>Bacteria</taxon>
        <taxon>Pseudomonadati</taxon>
        <taxon>Acidobacteriota</taxon>
        <taxon>Holophagae</taxon>
        <taxon>Holophagales</taxon>
        <taxon>Holophagaceae</taxon>
        <taxon>Geothrix</taxon>
    </lineage>
</organism>
<reference evidence="3" key="1">
    <citation type="journal article" date="2023" name="Int. J. Syst. Evol. Microbiol.">
        <title>Mesoterricola silvestris gen. nov., sp. nov., Mesoterricola sediminis sp. nov., Geothrix oryzae sp. nov., Geothrix edaphica sp. nov., Geothrix rubra sp. nov., and Geothrix limicola sp. nov., six novel members of Acidobacteriota isolated from soils.</title>
        <authorList>
            <person name="Itoh H."/>
            <person name="Sugisawa Y."/>
            <person name="Mise K."/>
            <person name="Xu Z."/>
            <person name="Kuniyasu M."/>
            <person name="Ushijima N."/>
            <person name="Kawano K."/>
            <person name="Kobayashi E."/>
            <person name="Shiratori Y."/>
            <person name="Masuda Y."/>
            <person name="Senoo K."/>
        </authorList>
    </citation>
    <scope>NUCLEOTIDE SEQUENCE [LARGE SCALE GENOMIC DNA]</scope>
    <source>
        <strain evidence="3">Red222</strain>
    </source>
</reference>
<keyword evidence="3" id="KW-1185">Reference proteome</keyword>
<keyword evidence="1" id="KW-0472">Membrane</keyword>
<evidence type="ECO:0000256" key="1">
    <source>
        <dbReference type="SAM" id="Phobius"/>
    </source>
</evidence>
<dbReference type="EMBL" id="AP027079">
    <property type="protein sequence ID" value="BDU70011.1"/>
    <property type="molecule type" value="Genomic_DNA"/>
</dbReference>
<feature type="transmembrane region" description="Helical" evidence="1">
    <location>
        <begin position="162"/>
        <end position="180"/>
    </location>
</feature>
<keyword evidence="1" id="KW-1133">Transmembrane helix</keyword>
<evidence type="ECO:0000313" key="2">
    <source>
        <dbReference type="EMBL" id="BDU70011.1"/>
    </source>
</evidence>
<dbReference type="RefSeq" id="WP_286353732.1">
    <property type="nucleotide sequence ID" value="NZ_AP027079.1"/>
</dbReference>
<feature type="transmembrane region" description="Helical" evidence="1">
    <location>
        <begin position="126"/>
        <end position="150"/>
    </location>
</feature>
<keyword evidence="1" id="KW-0812">Transmembrane</keyword>
<evidence type="ECO:0008006" key="4">
    <source>
        <dbReference type="Google" id="ProtNLM"/>
    </source>
</evidence>
<accession>A0ABN6UY93</accession>
<proteinExistence type="predicted"/>
<evidence type="ECO:0000313" key="3">
    <source>
        <dbReference type="Proteomes" id="UP001242010"/>
    </source>
</evidence>
<dbReference type="Proteomes" id="UP001242010">
    <property type="component" value="Chromosome"/>
</dbReference>
<feature type="transmembrane region" description="Helical" evidence="1">
    <location>
        <begin position="192"/>
        <end position="215"/>
    </location>
</feature>